<evidence type="ECO:0000259" key="8">
    <source>
        <dbReference type="Pfam" id="PF02441"/>
    </source>
</evidence>
<feature type="binding site" evidence="7">
    <location>
        <position position="174"/>
    </location>
    <ligand>
        <name>dimethylallyl phosphate</name>
        <dbReference type="ChEBI" id="CHEBI:88052"/>
    </ligand>
</feature>
<dbReference type="AlphaFoldDB" id="A0AAJ1IFW0"/>
<dbReference type="HAMAP" id="MF_01984">
    <property type="entry name" value="ubiX_pad"/>
    <property type="match status" value="1"/>
</dbReference>
<dbReference type="GO" id="GO:0106141">
    <property type="term" value="F:flavin prenyltransferase activity"/>
    <property type="evidence" value="ECO:0007669"/>
    <property type="project" value="UniProtKB-EC"/>
</dbReference>
<comment type="caution">
    <text evidence="9">The sequence shown here is derived from an EMBL/GenBank/DDBJ whole genome shotgun (WGS) entry which is preliminary data.</text>
</comment>
<reference evidence="9 10" key="1">
    <citation type="submission" date="2022-12" db="EMBL/GenBank/DDBJ databases">
        <title>Metagenome assembled genome from gulf of manar.</title>
        <authorList>
            <person name="Kohli P."/>
            <person name="Pk S."/>
            <person name="Venkata Ramana C."/>
            <person name="Sasikala C."/>
        </authorList>
    </citation>
    <scope>NUCLEOTIDE SEQUENCE [LARGE SCALE GENOMIC DNA]</scope>
    <source>
        <strain evidence="9">JB008</strain>
    </source>
</reference>
<feature type="binding site" evidence="7">
    <location>
        <position position="128"/>
    </location>
    <ligand>
        <name>FMN</name>
        <dbReference type="ChEBI" id="CHEBI:58210"/>
    </ligand>
</feature>
<feature type="binding site" evidence="7">
    <location>
        <position position="158"/>
    </location>
    <ligand>
        <name>dimethylallyl phosphate</name>
        <dbReference type="ChEBI" id="CHEBI:88052"/>
    </ligand>
</feature>
<dbReference type="NCBIfam" id="TIGR00421">
    <property type="entry name" value="ubiX_pad"/>
    <property type="match status" value="1"/>
</dbReference>
<feature type="binding site" evidence="7">
    <location>
        <position position="36"/>
    </location>
    <ligand>
        <name>FMN</name>
        <dbReference type="ChEBI" id="CHEBI:58210"/>
    </ligand>
</feature>
<protein>
    <recommendedName>
        <fullName evidence="7">Flavin prenyltransferase UbiX</fullName>
        <ecNumber evidence="7">2.5.1.129</ecNumber>
    </recommendedName>
</protein>
<evidence type="ECO:0000256" key="4">
    <source>
        <dbReference type="ARBA" id="ARBA00022679"/>
    </source>
</evidence>
<dbReference type="Pfam" id="PF02441">
    <property type="entry name" value="Flavoprotein"/>
    <property type="match status" value="1"/>
</dbReference>
<keyword evidence="3 7" id="KW-0288">FMN</keyword>
<evidence type="ECO:0000256" key="3">
    <source>
        <dbReference type="ARBA" id="ARBA00022643"/>
    </source>
</evidence>
<dbReference type="GO" id="GO:0016831">
    <property type="term" value="F:carboxy-lyase activity"/>
    <property type="evidence" value="ECO:0007669"/>
    <property type="project" value="TreeGrafter"/>
</dbReference>
<evidence type="ECO:0000256" key="2">
    <source>
        <dbReference type="ARBA" id="ARBA00022630"/>
    </source>
</evidence>
<evidence type="ECO:0000256" key="7">
    <source>
        <dbReference type="HAMAP-Rule" id="MF_01984"/>
    </source>
</evidence>
<evidence type="ECO:0000256" key="1">
    <source>
        <dbReference type="ARBA" id="ARBA00022602"/>
    </source>
</evidence>
<accession>A0AAJ1IFW0</accession>
<dbReference type="EMBL" id="JAQQAL010000012">
    <property type="protein sequence ID" value="MDC7226481.1"/>
    <property type="molecule type" value="Genomic_DNA"/>
</dbReference>
<evidence type="ECO:0000256" key="5">
    <source>
        <dbReference type="ARBA" id="ARBA00050612"/>
    </source>
</evidence>
<dbReference type="Gene3D" id="3.40.50.1950">
    <property type="entry name" value="Flavin prenyltransferase-like"/>
    <property type="match status" value="1"/>
</dbReference>
<gene>
    <name evidence="7" type="primary">ubiX</name>
    <name evidence="9" type="ORF">PQJ61_06930</name>
</gene>
<proteinExistence type="inferred from homology"/>
<dbReference type="Proteomes" id="UP001221217">
    <property type="component" value="Unassembled WGS sequence"/>
</dbReference>
<feature type="binding site" evidence="7">
    <location>
        <begin position="10"/>
        <end position="12"/>
    </location>
    <ligand>
        <name>FMN</name>
        <dbReference type="ChEBI" id="CHEBI:58210"/>
    </ligand>
</feature>
<dbReference type="SUPFAM" id="SSF52507">
    <property type="entry name" value="Homo-oligomeric flavin-containing Cys decarboxylases, HFCD"/>
    <property type="match status" value="1"/>
</dbReference>
<sequence length="200" mass="21987">MNKIIIGITGASGSVYAVRLIEELCSHGKELHLIFSETGTEVFRYETGISPEEFIGKLNTPINKPTLHSNTDIFAPPASGSFIADAMVIVPCSMATLGSIANGSLRSLLGRSADVCFKERRKIIIVPRETPFSRIHLKNMLELTDAGAVILPAMPAFYNHPETVNDIVDFTVARILDQLNVENSMIKRWNGQEPCDHSSF</sequence>
<organism evidence="9 10">
    <name type="scientific">Candidatus Thalassospirochaeta sargassi</name>
    <dbReference type="NCBI Taxonomy" id="3119039"/>
    <lineage>
        <taxon>Bacteria</taxon>
        <taxon>Pseudomonadati</taxon>
        <taxon>Spirochaetota</taxon>
        <taxon>Spirochaetia</taxon>
        <taxon>Spirochaetales</taxon>
        <taxon>Spirochaetaceae</taxon>
        <taxon>Candidatus Thalassospirochaeta</taxon>
    </lineage>
</organism>
<dbReference type="PANTHER" id="PTHR43374">
    <property type="entry name" value="FLAVIN PRENYLTRANSFERASE"/>
    <property type="match status" value="1"/>
</dbReference>
<feature type="binding site" evidence="7">
    <location>
        <begin position="93"/>
        <end position="96"/>
    </location>
    <ligand>
        <name>FMN</name>
        <dbReference type="ChEBI" id="CHEBI:58210"/>
    </ligand>
</feature>
<keyword evidence="2 7" id="KW-0285">Flavoprotein</keyword>
<dbReference type="InterPro" id="IPR003382">
    <property type="entry name" value="Flavoprotein"/>
</dbReference>
<dbReference type="NCBIfam" id="NF004685">
    <property type="entry name" value="PRK06029.1"/>
    <property type="match status" value="1"/>
</dbReference>
<comment type="similarity">
    <text evidence="6 7">Belongs to the UbiX/PAD1 family.</text>
</comment>
<dbReference type="InterPro" id="IPR004507">
    <property type="entry name" value="UbiX-like"/>
</dbReference>
<evidence type="ECO:0000313" key="10">
    <source>
        <dbReference type="Proteomes" id="UP001221217"/>
    </source>
</evidence>
<dbReference type="EC" id="2.5.1.129" evidence="7"/>
<dbReference type="InterPro" id="IPR036551">
    <property type="entry name" value="Flavin_trans-like"/>
</dbReference>
<comment type="function">
    <text evidence="7">Flavin prenyltransferase that catalyzes the synthesis of the prenylated FMN cofactor (prenyl-FMN) for 4-hydroxy-3-polyprenylbenzoic acid decarboxylase UbiD. The prenyltransferase is metal-independent and links a dimethylallyl moiety from dimethylallyl monophosphate (DMAP) to the flavin N5 and C6 atoms of FMN.</text>
</comment>
<dbReference type="FunFam" id="3.40.50.1950:FF:000001">
    <property type="entry name" value="Flavin prenyltransferase UbiX"/>
    <property type="match status" value="1"/>
</dbReference>
<keyword evidence="4 7" id="KW-0808">Transferase</keyword>
<comment type="caution">
    <text evidence="7">Lacks conserved residue(s) required for the propagation of feature annotation.</text>
</comment>
<keyword evidence="1 7" id="KW-0637">Prenyltransferase</keyword>
<feature type="domain" description="Flavoprotein" evidence="8">
    <location>
        <begin position="3"/>
        <end position="179"/>
    </location>
</feature>
<evidence type="ECO:0000256" key="6">
    <source>
        <dbReference type="ARBA" id="ARBA00060793"/>
    </source>
</evidence>
<comment type="catalytic activity">
    <reaction evidence="5 7">
        <text>dimethylallyl phosphate + FMNH2 = prenylated FMNH2 + phosphate</text>
        <dbReference type="Rhea" id="RHEA:37743"/>
        <dbReference type="ChEBI" id="CHEBI:43474"/>
        <dbReference type="ChEBI" id="CHEBI:57618"/>
        <dbReference type="ChEBI" id="CHEBI:87467"/>
        <dbReference type="ChEBI" id="CHEBI:88052"/>
        <dbReference type="EC" id="2.5.1.129"/>
    </reaction>
</comment>
<evidence type="ECO:0000313" key="9">
    <source>
        <dbReference type="EMBL" id="MDC7226481.1"/>
    </source>
</evidence>
<name>A0AAJ1IFW0_9SPIO</name>
<dbReference type="PANTHER" id="PTHR43374:SF1">
    <property type="entry name" value="FLAVIN PRENYLTRANSFERASE PAD1, MITOCHONDRIAL"/>
    <property type="match status" value="1"/>
</dbReference>